<reference evidence="2 3" key="1">
    <citation type="submission" date="2014-04" db="EMBL/GenBank/DDBJ databases">
        <authorList>
            <consortium name="DOE Joint Genome Institute"/>
            <person name="Kuo A."/>
            <person name="Kohler A."/>
            <person name="Jargeat P."/>
            <person name="Nagy L.G."/>
            <person name="Floudas D."/>
            <person name="Copeland A."/>
            <person name="Barry K.W."/>
            <person name="Cichocki N."/>
            <person name="Veneault-Fourrey C."/>
            <person name="LaButti K."/>
            <person name="Lindquist E.A."/>
            <person name="Lipzen A."/>
            <person name="Lundell T."/>
            <person name="Morin E."/>
            <person name="Murat C."/>
            <person name="Sun H."/>
            <person name="Tunlid A."/>
            <person name="Henrissat B."/>
            <person name="Grigoriev I.V."/>
            <person name="Hibbett D.S."/>
            <person name="Martin F."/>
            <person name="Nordberg H.P."/>
            <person name="Cantor M.N."/>
            <person name="Hua S.X."/>
        </authorList>
    </citation>
    <scope>NUCLEOTIDE SEQUENCE [LARGE SCALE GENOMIC DNA]</scope>
    <source>
        <strain evidence="2 3">Ve08.2h10</strain>
    </source>
</reference>
<name>A0A0D0E937_9AGAM</name>
<gene>
    <name evidence="2" type="ORF">PAXRUDRAFT_11460</name>
</gene>
<organism evidence="2 3">
    <name type="scientific">Paxillus rubicundulus Ve08.2h10</name>
    <dbReference type="NCBI Taxonomy" id="930991"/>
    <lineage>
        <taxon>Eukaryota</taxon>
        <taxon>Fungi</taxon>
        <taxon>Dikarya</taxon>
        <taxon>Basidiomycota</taxon>
        <taxon>Agaricomycotina</taxon>
        <taxon>Agaricomycetes</taxon>
        <taxon>Agaricomycetidae</taxon>
        <taxon>Boletales</taxon>
        <taxon>Paxilineae</taxon>
        <taxon>Paxillaceae</taxon>
        <taxon>Paxillus</taxon>
    </lineage>
</organism>
<dbReference type="EMBL" id="KN825043">
    <property type="protein sequence ID" value="KIK95415.1"/>
    <property type="molecule type" value="Genomic_DNA"/>
</dbReference>
<reference evidence="3" key="2">
    <citation type="submission" date="2015-01" db="EMBL/GenBank/DDBJ databases">
        <title>Evolutionary Origins and Diversification of the Mycorrhizal Mutualists.</title>
        <authorList>
            <consortium name="DOE Joint Genome Institute"/>
            <consortium name="Mycorrhizal Genomics Consortium"/>
            <person name="Kohler A."/>
            <person name="Kuo A."/>
            <person name="Nagy L.G."/>
            <person name="Floudas D."/>
            <person name="Copeland A."/>
            <person name="Barry K.W."/>
            <person name="Cichocki N."/>
            <person name="Veneault-Fourrey C."/>
            <person name="LaButti K."/>
            <person name="Lindquist E.A."/>
            <person name="Lipzen A."/>
            <person name="Lundell T."/>
            <person name="Morin E."/>
            <person name="Murat C."/>
            <person name="Riley R."/>
            <person name="Ohm R."/>
            <person name="Sun H."/>
            <person name="Tunlid A."/>
            <person name="Henrissat B."/>
            <person name="Grigoriev I.V."/>
            <person name="Hibbett D.S."/>
            <person name="Martin F."/>
        </authorList>
    </citation>
    <scope>NUCLEOTIDE SEQUENCE [LARGE SCALE GENOMIC DNA]</scope>
    <source>
        <strain evidence="3">Ve08.2h10</strain>
    </source>
</reference>
<feature type="region of interest" description="Disordered" evidence="1">
    <location>
        <begin position="141"/>
        <end position="178"/>
    </location>
</feature>
<evidence type="ECO:0000313" key="2">
    <source>
        <dbReference type="EMBL" id="KIK95415.1"/>
    </source>
</evidence>
<accession>A0A0D0E937</accession>
<sequence>MLWDPAESATISTLTSDVYEFRSRAKKTYFYNEEELIIMPHHPVLRPPPRALSSMITSHYLIPSGTRCSAIYKQLHPLRRPQCYLDFQLAVHRRGVEILTKWVSECCFASDEAIALRKLKFGTEANPAVDLVLIISVTKNPSQSPNENDSVAKAKPQLARKESMPPRITDQMNGAGINEAHDLFDNAEDGRMAVELESG</sequence>
<protein>
    <submittedName>
        <fullName evidence="2">Uncharacterized protein</fullName>
    </submittedName>
</protein>
<dbReference type="OrthoDB" id="10573612at2759"/>
<evidence type="ECO:0000313" key="3">
    <source>
        <dbReference type="Proteomes" id="UP000054538"/>
    </source>
</evidence>
<dbReference type="AlphaFoldDB" id="A0A0D0E937"/>
<keyword evidence="3" id="KW-1185">Reference proteome</keyword>
<dbReference type="HOGENOM" id="CLU_1372596_0_0_1"/>
<proteinExistence type="predicted"/>
<dbReference type="Proteomes" id="UP000054538">
    <property type="component" value="Unassembled WGS sequence"/>
</dbReference>
<evidence type="ECO:0000256" key="1">
    <source>
        <dbReference type="SAM" id="MobiDB-lite"/>
    </source>
</evidence>
<dbReference type="InParanoid" id="A0A0D0E937"/>